<gene>
    <name evidence="2" type="ORF">FRY97_05580</name>
</gene>
<feature type="transmembrane region" description="Helical" evidence="1">
    <location>
        <begin position="138"/>
        <end position="160"/>
    </location>
</feature>
<comment type="caution">
    <text evidence="2">The sequence shown here is derived from an EMBL/GenBank/DDBJ whole genome shotgun (WGS) entry which is preliminary data.</text>
</comment>
<feature type="transmembrane region" description="Helical" evidence="1">
    <location>
        <begin position="106"/>
        <end position="126"/>
    </location>
</feature>
<keyword evidence="1" id="KW-1133">Transmembrane helix</keyword>
<evidence type="ECO:0000256" key="1">
    <source>
        <dbReference type="SAM" id="Phobius"/>
    </source>
</evidence>
<name>A0A5C6RVQ2_9BACT</name>
<keyword evidence="3" id="KW-1185">Reference proteome</keyword>
<keyword evidence="1" id="KW-0812">Transmembrane</keyword>
<dbReference type="RefSeq" id="WP_147166452.1">
    <property type="nucleotide sequence ID" value="NZ_VOOR01000008.1"/>
</dbReference>
<sequence length="163" mass="18444">MPMPLKRITLRHLSGELLKLANLEKGFGYTVRQFAAREYLYQDRSRMMKPFLLLALVATIATFLSLRLLPLGAPLWQSLKAEGIGSRLPLAVQEALHLVTIGMQKYFNIAFMLSLPGQSVGTFLLFRKTGYNLAEHLVINTYLFAVQTLIYILVLPFITIDSQ</sequence>
<evidence type="ECO:0000313" key="3">
    <source>
        <dbReference type="Proteomes" id="UP000321580"/>
    </source>
</evidence>
<accession>A0A5C6RVQ2</accession>
<reference evidence="2 3" key="1">
    <citation type="submission" date="2019-08" db="EMBL/GenBank/DDBJ databases">
        <title>Genome of Phaeodactylibacter luteus.</title>
        <authorList>
            <person name="Bowman J.P."/>
        </authorList>
    </citation>
    <scope>NUCLEOTIDE SEQUENCE [LARGE SCALE GENOMIC DNA]</scope>
    <source>
        <strain evidence="2 3">KCTC 42180</strain>
    </source>
</reference>
<organism evidence="2 3">
    <name type="scientific">Phaeodactylibacter luteus</name>
    <dbReference type="NCBI Taxonomy" id="1564516"/>
    <lineage>
        <taxon>Bacteria</taxon>
        <taxon>Pseudomonadati</taxon>
        <taxon>Bacteroidota</taxon>
        <taxon>Saprospiria</taxon>
        <taxon>Saprospirales</taxon>
        <taxon>Haliscomenobacteraceae</taxon>
        <taxon>Phaeodactylibacter</taxon>
    </lineage>
</organism>
<dbReference type="AlphaFoldDB" id="A0A5C6RVQ2"/>
<dbReference type="EMBL" id="VOOR01000008">
    <property type="protein sequence ID" value="TXB66283.1"/>
    <property type="molecule type" value="Genomic_DNA"/>
</dbReference>
<dbReference type="Proteomes" id="UP000321580">
    <property type="component" value="Unassembled WGS sequence"/>
</dbReference>
<keyword evidence="1" id="KW-0472">Membrane</keyword>
<feature type="transmembrane region" description="Helical" evidence="1">
    <location>
        <begin position="51"/>
        <end position="69"/>
    </location>
</feature>
<evidence type="ECO:0000313" key="2">
    <source>
        <dbReference type="EMBL" id="TXB66283.1"/>
    </source>
</evidence>
<dbReference type="OrthoDB" id="7446256at2"/>
<proteinExistence type="predicted"/>
<protein>
    <submittedName>
        <fullName evidence="2">Uncharacterized protein</fullName>
    </submittedName>
</protein>